<dbReference type="EMBL" id="QRYC01000007">
    <property type="protein sequence ID" value="RGU56939.1"/>
    <property type="molecule type" value="Genomic_DNA"/>
</dbReference>
<feature type="domain" description="HTH luxR-type" evidence="7">
    <location>
        <begin position="123"/>
        <end position="179"/>
    </location>
</feature>
<comment type="similarity">
    <text evidence="1">Belongs to the sigma-70 factor family.</text>
</comment>
<dbReference type="InterPro" id="IPR014327">
    <property type="entry name" value="RNA_pol_sigma70_bacteroid"/>
</dbReference>
<dbReference type="Pfam" id="PF08281">
    <property type="entry name" value="Sigma70_r4_2"/>
    <property type="match status" value="1"/>
</dbReference>
<comment type="function">
    <text evidence="6">Sigma factors are initiation factors that promote the attachment of RNA polymerase to specific initiation sites and are then released. Sigma-S contributes to the protection against external stress, thus playing a role in cellular fitness and survival.</text>
</comment>
<keyword evidence="5" id="KW-0804">Transcription</keyword>
<dbReference type="GO" id="GO:0016987">
    <property type="term" value="F:sigma factor activity"/>
    <property type="evidence" value="ECO:0007669"/>
    <property type="project" value="UniProtKB-KW"/>
</dbReference>
<evidence type="ECO:0000259" key="7">
    <source>
        <dbReference type="SMART" id="SM00421"/>
    </source>
</evidence>
<comment type="caution">
    <text evidence="8">The sequence shown here is derived from an EMBL/GenBank/DDBJ whole genome shotgun (WGS) entry which is preliminary data.</text>
</comment>
<dbReference type="Gene3D" id="1.10.1740.10">
    <property type="match status" value="1"/>
</dbReference>
<sequence length="185" mass="21919">MKEFSWDINRFRSGDRSAFQFVFDNLYQTLCLFTNRFLKDLPASEDIVQENFLSLWNHREEMESMVHIKSFLYLISRNSALDYLKHQKIKNQYEQKVLEAEVTENFEYFVIAEEVEQILLKTQESLPGKCKEIFILAMQGKDNEAIAKTLNISVNTVKTQKKIAYKKLKSYITEIGCILLWLHKM</sequence>
<name>A0A412TT27_9BACT</name>
<reference evidence="8 9" key="1">
    <citation type="submission" date="2018-08" db="EMBL/GenBank/DDBJ databases">
        <title>A genome reference for cultivated species of the human gut microbiota.</title>
        <authorList>
            <person name="Zou Y."/>
            <person name="Xue W."/>
            <person name="Luo G."/>
        </authorList>
    </citation>
    <scope>NUCLEOTIDE SEQUENCE [LARGE SCALE GENOMIC DNA]</scope>
    <source>
        <strain evidence="8 9">AF16-14</strain>
    </source>
</reference>
<dbReference type="NCBIfam" id="TIGR02985">
    <property type="entry name" value="Sig70_bacteroi1"/>
    <property type="match status" value="1"/>
</dbReference>
<dbReference type="AlphaFoldDB" id="A0A412TT27"/>
<dbReference type="NCBIfam" id="TIGR02937">
    <property type="entry name" value="sigma70-ECF"/>
    <property type="match status" value="1"/>
</dbReference>
<dbReference type="PANTHER" id="PTHR43133">
    <property type="entry name" value="RNA POLYMERASE ECF-TYPE SIGMA FACTO"/>
    <property type="match status" value="1"/>
</dbReference>
<dbReference type="InterPro" id="IPR007627">
    <property type="entry name" value="RNA_pol_sigma70_r2"/>
</dbReference>
<protein>
    <recommendedName>
        <fullName evidence="2">RNA polymerase sigma factor SigS</fullName>
    </recommendedName>
</protein>
<dbReference type="InterPro" id="IPR000792">
    <property type="entry name" value="Tscrpt_reg_LuxR_C"/>
</dbReference>
<evidence type="ECO:0000256" key="4">
    <source>
        <dbReference type="ARBA" id="ARBA00023082"/>
    </source>
</evidence>
<dbReference type="Gene3D" id="1.10.10.10">
    <property type="entry name" value="Winged helix-like DNA-binding domain superfamily/Winged helix DNA-binding domain"/>
    <property type="match status" value="1"/>
</dbReference>
<dbReference type="GO" id="GO:0003677">
    <property type="term" value="F:DNA binding"/>
    <property type="evidence" value="ECO:0007669"/>
    <property type="project" value="InterPro"/>
</dbReference>
<evidence type="ECO:0000313" key="8">
    <source>
        <dbReference type="EMBL" id="RGU56939.1"/>
    </source>
</evidence>
<keyword evidence="3" id="KW-0805">Transcription regulation</keyword>
<dbReference type="Proteomes" id="UP000284243">
    <property type="component" value="Unassembled WGS sequence"/>
</dbReference>
<dbReference type="SUPFAM" id="SSF88946">
    <property type="entry name" value="Sigma2 domain of RNA polymerase sigma factors"/>
    <property type="match status" value="1"/>
</dbReference>
<keyword evidence="4" id="KW-0731">Sigma factor</keyword>
<proteinExistence type="inferred from homology"/>
<evidence type="ECO:0000256" key="5">
    <source>
        <dbReference type="ARBA" id="ARBA00023163"/>
    </source>
</evidence>
<dbReference type="PANTHER" id="PTHR43133:SF46">
    <property type="entry name" value="RNA POLYMERASE SIGMA-70 FACTOR ECF SUBFAMILY"/>
    <property type="match status" value="1"/>
</dbReference>
<dbReference type="SMART" id="SM00421">
    <property type="entry name" value="HTH_LUXR"/>
    <property type="match status" value="1"/>
</dbReference>
<dbReference type="InterPro" id="IPR016032">
    <property type="entry name" value="Sig_transdc_resp-reg_C-effctor"/>
</dbReference>
<dbReference type="RefSeq" id="WP_087381589.1">
    <property type="nucleotide sequence ID" value="NZ_CABJFF010000017.1"/>
</dbReference>
<dbReference type="InterPro" id="IPR013325">
    <property type="entry name" value="RNA_pol_sigma_r2"/>
</dbReference>
<dbReference type="InterPro" id="IPR014284">
    <property type="entry name" value="RNA_pol_sigma-70_dom"/>
</dbReference>
<dbReference type="InterPro" id="IPR036388">
    <property type="entry name" value="WH-like_DNA-bd_sf"/>
</dbReference>
<evidence type="ECO:0000256" key="1">
    <source>
        <dbReference type="ARBA" id="ARBA00007788"/>
    </source>
</evidence>
<accession>A0A412TT27</accession>
<dbReference type="InterPro" id="IPR013249">
    <property type="entry name" value="RNA_pol_sigma70_r4_t2"/>
</dbReference>
<evidence type="ECO:0000313" key="9">
    <source>
        <dbReference type="Proteomes" id="UP000284243"/>
    </source>
</evidence>
<evidence type="ECO:0000256" key="3">
    <source>
        <dbReference type="ARBA" id="ARBA00023015"/>
    </source>
</evidence>
<dbReference type="InterPro" id="IPR039425">
    <property type="entry name" value="RNA_pol_sigma-70-like"/>
</dbReference>
<dbReference type="GO" id="GO:0006352">
    <property type="term" value="P:DNA-templated transcription initiation"/>
    <property type="evidence" value="ECO:0007669"/>
    <property type="project" value="InterPro"/>
</dbReference>
<dbReference type="Pfam" id="PF04542">
    <property type="entry name" value="Sigma70_r2"/>
    <property type="match status" value="1"/>
</dbReference>
<evidence type="ECO:0000256" key="2">
    <source>
        <dbReference type="ARBA" id="ARBA00021245"/>
    </source>
</evidence>
<dbReference type="PRINTS" id="PR00038">
    <property type="entry name" value="HTHLUXR"/>
</dbReference>
<organism evidence="8 9">
    <name type="scientific">Odoribacter splanchnicus</name>
    <dbReference type="NCBI Taxonomy" id="28118"/>
    <lineage>
        <taxon>Bacteria</taxon>
        <taxon>Pseudomonadati</taxon>
        <taxon>Bacteroidota</taxon>
        <taxon>Bacteroidia</taxon>
        <taxon>Bacteroidales</taxon>
        <taxon>Odoribacteraceae</taxon>
        <taxon>Odoribacter</taxon>
    </lineage>
</organism>
<evidence type="ECO:0000256" key="6">
    <source>
        <dbReference type="ARBA" id="ARBA00024701"/>
    </source>
</evidence>
<dbReference type="SUPFAM" id="SSF46894">
    <property type="entry name" value="C-terminal effector domain of the bipartite response regulators"/>
    <property type="match status" value="1"/>
</dbReference>
<gene>
    <name evidence="8" type="ORF">DWW57_07005</name>
</gene>